<evidence type="ECO:0000313" key="2">
    <source>
        <dbReference type="Proteomes" id="UP001162001"/>
    </source>
</evidence>
<organism evidence="1 2">
    <name type="scientific">Fadolivirus FV1/VV64</name>
    <dbReference type="NCBI Taxonomy" id="3070911"/>
    <lineage>
        <taxon>Viruses</taxon>
        <taxon>Varidnaviria</taxon>
        <taxon>Bamfordvirae</taxon>
        <taxon>Nucleocytoviricota</taxon>
        <taxon>Megaviricetes</taxon>
        <taxon>Imitervirales</taxon>
        <taxon>Mimiviridae</taxon>
        <taxon>Klosneuvirinae</taxon>
        <taxon>Fadolivirus</taxon>
        <taxon>Fadolivirus algeromassiliense</taxon>
    </lineage>
</organism>
<dbReference type="Proteomes" id="UP001162001">
    <property type="component" value="Segment"/>
</dbReference>
<reference evidence="1 2" key="1">
    <citation type="submission" date="2020-04" db="EMBL/GenBank/DDBJ databases">
        <title>Advantages and limits of metagenomic assembly and binning of a giant virus.</title>
        <authorList>
            <person name="Schulz F."/>
            <person name="Andreani J."/>
            <person name="Francis R."/>
            <person name="Boudjemaa H."/>
            <person name="Bou Khalil J.Y."/>
            <person name="Lee J."/>
            <person name="La Scola B."/>
            <person name="Woyke T."/>
        </authorList>
    </citation>
    <scope>NUCLEOTIDE SEQUENCE [LARGE SCALE GENOMIC DNA]</scope>
    <source>
        <strain evidence="1 2">FV1/VV64</strain>
    </source>
</reference>
<dbReference type="Gene3D" id="1.25.40.20">
    <property type="entry name" value="Ankyrin repeat-containing domain"/>
    <property type="match status" value="1"/>
</dbReference>
<sequence>MNFQKNLAVWKQLFALISVDEENQSEISNIFSSFKDKISLKEIINTPSPQKTGDETMLMWAVWRLKKQTVVELLDFGADPLFVNNVGESVATYWNFGISSDENNIDDTKQKLATEIIDILHKQKVNFSRGSYLSYGLTKRAKEYKLHIIEHKLRELGYY</sequence>
<accession>A0A7D3QV53</accession>
<proteinExistence type="predicted"/>
<gene>
    <name evidence="1" type="ORF">Fadolivirus_1_546</name>
</gene>
<dbReference type="InterPro" id="IPR036770">
    <property type="entry name" value="Ankyrin_rpt-contain_sf"/>
</dbReference>
<evidence type="ECO:0000313" key="1">
    <source>
        <dbReference type="EMBL" id="QKF94004.1"/>
    </source>
</evidence>
<keyword evidence="2" id="KW-1185">Reference proteome</keyword>
<protein>
    <submittedName>
        <fullName evidence="1">Ankyrin repeat domain-containing protein</fullName>
    </submittedName>
</protein>
<dbReference type="EMBL" id="MT418680">
    <property type="protein sequence ID" value="QKF94004.1"/>
    <property type="molecule type" value="Genomic_DNA"/>
</dbReference>
<name>A0A7D3QV53_9VIRU</name>